<organism evidence="2 3">
    <name type="scientific">Thalassiosira oceanica</name>
    <name type="common">Marine diatom</name>
    <dbReference type="NCBI Taxonomy" id="159749"/>
    <lineage>
        <taxon>Eukaryota</taxon>
        <taxon>Sar</taxon>
        <taxon>Stramenopiles</taxon>
        <taxon>Ochrophyta</taxon>
        <taxon>Bacillariophyta</taxon>
        <taxon>Coscinodiscophyceae</taxon>
        <taxon>Thalassiosirophycidae</taxon>
        <taxon>Thalassiosirales</taxon>
        <taxon>Thalassiosiraceae</taxon>
        <taxon>Thalassiosira</taxon>
    </lineage>
</organism>
<sequence length="137" mass="15348">KPEPEDAAADAAAEEPAAGRRRRSARELYEMATRGFLEAGNPGASPDEIRRMLQDGFSGLPADERRAWDERSRADGLATVYAPDSDAAVEGYRKLHVPRRRLARWCQRDYTVVSTRVSVSCSCYELSGPKTYLHYQI</sequence>
<keyword evidence="3" id="KW-1185">Reference proteome</keyword>
<dbReference type="AlphaFoldDB" id="K0S1V1"/>
<feature type="non-terminal residue" evidence="2">
    <location>
        <position position="1"/>
    </location>
</feature>
<proteinExistence type="predicted"/>
<accession>K0S1V1</accession>
<evidence type="ECO:0008006" key="4">
    <source>
        <dbReference type="Google" id="ProtNLM"/>
    </source>
</evidence>
<dbReference type="Proteomes" id="UP000266841">
    <property type="component" value="Unassembled WGS sequence"/>
</dbReference>
<gene>
    <name evidence="2" type="ORF">THAOC_27777</name>
</gene>
<name>K0S1V1_THAOC</name>
<protein>
    <recommendedName>
        <fullName evidence="4">HMG box domain-containing protein</fullName>
    </recommendedName>
</protein>
<dbReference type="EMBL" id="AGNL01039012">
    <property type="protein sequence ID" value="EJK52897.1"/>
    <property type="molecule type" value="Genomic_DNA"/>
</dbReference>
<evidence type="ECO:0000313" key="2">
    <source>
        <dbReference type="EMBL" id="EJK52897.1"/>
    </source>
</evidence>
<reference evidence="2 3" key="1">
    <citation type="journal article" date="2012" name="Genome Biol.">
        <title>Genome and low-iron response of an oceanic diatom adapted to chronic iron limitation.</title>
        <authorList>
            <person name="Lommer M."/>
            <person name="Specht M."/>
            <person name="Roy A.S."/>
            <person name="Kraemer L."/>
            <person name="Andreson R."/>
            <person name="Gutowska M.A."/>
            <person name="Wolf J."/>
            <person name="Bergner S.V."/>
            <person name="Schilhabel M.B."/>
            <person name="Klostermeier U.C."/>
            <person name="Beiko R.G."/>
            <person name="Rosenstiel P."/>
            <person name="Hippler M."/>
            <person name="Laroche J."/>
        </authorList>
    </citation>
    <scope>NUCLEOTIDE SEQUENCE [LARGE SCALE GENOMIC DNA]</scope>
    <source>
        <strain evidence="2 3">CCMP1005</strain>
    </source>
</reference>
<evidence type="ECO:0000313" key="3">
    <source>
        <dbReference type="Proteomes" id="UP000266841"/>
    </source>
</evidence>
<evidence type="ECO:0000256" key="1">
    <source>
        <dbReference type="SAM" id="MobiDB-lite"/>
    </source>
</evidence>
<comment type="caution">
    <text evidence="2">The sequence shown here is derived from an EMBL/GenBank/DDBJ whole genome shotgun (WGS) entry which is preliminary data.</text>
</comment>
<feature type="region of interest" description="Disordered" evidence="1">
    <location>
        <begin position="1"/>
        <end position="24"/>
    </location>
</feature>